<dbReference type="EMBL" id="FOLQ01000002">
    <property type="protein sequence ID" value="SFC86655.1"/>
    <property type="molecule type" value="Genomic_DNA"/>
</dbReference>
<dbReference type="Proteomes" id="UP000198598">
    <property type="component" value="Unassembled WGS sequence"/>
</dbReference>
<evidence type="ECO:0000313" key="2">
    <source>
        <dbReference type="Proteomes" id="UP000198598"/>
    </source>
</evidence>
<name>A0A1I1MND7_9BACT</name>
<sequence>MLPELTHWPVNWADGMKISRSHLIANDNALRDAIRDATGLLLTSYNYGLLSSPTGQESPLLLTCDGSELTLSICRAITPGGARIDFDAARTLPLRLSLTNVREQWQRSNHTVGYIVLDINPFEPQPWGQPDPEEVPLRYPYTQPTCRLSVLTASMLAPGMSAGYHLPIGKLLLSGGQFSLDSTYLPPCRSVGAWPAFRQHHQTIGKNLGKIADFATTVIGRVRTNARSGQANLLASSIGYLAEATVRVMSDHLDAYDMRGQDESPLFIVELGVRLARTLKLAIKSTPDQERDTMFNYFKNWCNVSPAEFETSLNNLLEEEYIHADCQSMITHFYNLTDKLIALYSKLSELNYVEKERGTIYQEKQELDPQPTKRKGIWG</sequence>
<protein>
    <submittedName>
        <fullName evidence="1">Uncharacterized protein</fullName>
    </submittedName>
</protein>
<dbReference type="STRING" id="662367.SAMN05216167_102636"/>
<evidence type="ECO:0000313" key="1">
    <source>
        <dbReference type="EMBL" id="SFC86655.1"/>
    </source>
</evidence>
<reference evidence="1 2" key="1">
    <citation type="submission" date="2016-10" db="EMBL/GenBank/DDBJ databases">
        <authorList>
            <person name="de Groot N.N."/>
        </authorList>
    </citation>
    <scope>NUCLEOTIDE SEQUENCE [LARGE SCALE GENOMIC DNA]</scope>
    <source>
        <strain evidence="1 2">DSM 26130</strain>
    </source>
</reference>
<dbReference type="RefSeq" id="WP_093824759.1">
    <property type="nucleotide sequence ID" value="NZ_FOLQ01000002.1"/>
</dbReference>
<organism evidence="1 2">
    <name type="scientific">Spirosoma endophyticum</name>
    <dbReference type="NCBI Taxonomy" id="662367"/>
    <lineage>
        <taxon>Bacteria</taxon>
        <taxon>Pseudomonadati</taxon>
        <taxon>Bacteroidota</taxon>
        <taxon>Cytophagia</taxon>
        <taxon>Cytophagales</taxon>
        <taxon>Cytophagaceae</taxon>
        <taxon>Spirosoma</taxon>
    </lineage>
</organism>
<keyword evidence="2" id="KW-1185">Reference proteome</keyword>
<proteinExistence type="predicted"/>
<gene>
    <name evidence="1" type="ORF">SAMN05216167_102636</name>
</gene>
<dbReference type="AlphaFoldDB" id="A0A1I1MND7"/>
<accession>A0A1I1MND7</accession>